<reference evidence="4 5" key="1">
    <citation type="journal article" date="2014" name="Proc. Natl. Acad. Sci. U.S.A.">
        <title>Trajectory and genomic determinants of fungal-pathogen speciation and host adaptation.</title>
        <authorList>
            <person name="Hu X."/>
            <person name="Xiao G."/>
            <person name="Zheng P."/>
            <person name="Shang Y."/>
            <person name="Su Y."/>
            <person name="Zhang X."/>
            <person name="Liu X."/>
            <person name="Zhan S."/>
            <person name="St Leger R.J."/>
            <person name="Wang C."/>
        </authorList>
    </citation>
    <scope>NUCLEOTIDE SEQUENCE [LARGE SCALE GENOMIC DNA]</scope>
    <source>
        <strain evidence="4 5">ARSEF 1941</strain>
    </source>
</reference>
<feature type="compositionally biased region" description="Basic and acidic residues" evidence="2">
    <location>
        <begin position="164"/>
        <end position="177"/>
    </location>
</feature>
<feature type="compositionally biased region" description="Polar residues" evidence="2">
    <location>
        <begin position="523"/>
        <end position="534"/>
    </location>
</feature>
<evidence type="ECO:0000256" key="1">
    <source>
        <dbReference type="SAM" id="Coils"/>
    </source>
</evidence>
<feature type="coiled-coil region" evidence="1">
    <location>
        <begin position="695"/>
        <end position="758"/>
    </location>
</feature>
<accession>A0A0B2WDS6</accession>
<dbReference type="AlphaFoldDB" id="A0A0B2WDS6"/>
<evidence type="ECO:0000313" key="4">
    <source>
        <dbReference type="EMBL" id="KHN94031.1"/>
    </source>
</evidence>
<dbReference type="HOGENOM" id="CLU_002748_0_0_1"/>
<evidence type="ECO:0000313" key="5">
    <source>
        <dbReference type="Proteomes" id="UP000030816"/>
    </source>
</evidence>
<feature type="signal peptide" evidence="3">
    <location>
        <begin position="1"/>
        <end position="18"/>
    </location>
</feature>
<feature type="chain" id="PRO_5002096566" evidence="3">
    <location>
        <begin position="19"/>
        <end position="904"/>
    </location>
</feature>
<feature type="region of interest" description="Disordered" evidence="2">
    <location>
        <begin position="486"/>
        <end position="585"/>
    </location>
</feature>
<organism evidence="4 5">
    <name type="scientific">Metarhizium album (strain ARSEF 1941)</name>
    <dbReference type="NCBI Taxonomy" id="1081103"/>
    <lineage>
        <taxon>Eukaryota</taxon>
        <taxon>Fungi</taxon>
        <taxon>Dikarya</taxon>
        <taxon>Ascomycota</taxon>
        <taxon>Pezizomycotina</taxon>
        <taxon>Sordariomycetes</taxon>
        <taxon>Hypocreomycetidae</taxon>
        <taxon>Hypocreales</taxon>
        <taxon>Clavicipitaceae</taxon>
        <taxon>Metarhizium</taxon>
    </lineage>
</organism>
<gene>
    <name evidence="4" type="ORF">MAM_08105</name>
</gene>
<dbReference type="STRING" id="1081103.A0A0B2WDS6"/>
<protein>
    <submittedName>
        <fullName evidence="4">GTPase activating protein Rga6</fullName>
    </submittedName>
</protein>
<comment type="caution">
    <text evidence="4">The sequence shown here is derived from an EMBL/GenBank/DDBJ whole genome shotgun (WGS) entry which is preliminary data.</text>
</comment>
<proteinExistence type="predicted"/>
<feature type="compositionally biased region" description="Basic and acidic residues" evidence="2">
    <location>
        <begin position="815"/>
        <end position="828"/>
    </location>
</feature>
<sequence>MICAVFGLLSLIGRMAEVAPREDDDSRPLPTADLMGYNALGIVFGPLLVGDLLDQYTMKVATPNTGLLVFPLSPPRFRRERRKPTQLDAKSSGPPTVDKILVANSITEMLIANWRDVVRQMKSLGTHCRKDTSLVDLVSKDEKPPSPQGSTLRAHQNCDGGDNGIRRDEGNERREVFEPPVPGQRKRRLKVLRRSTSQRLNPKMSFATLSPTKEESMGDDESTDENENRQIKESVIQRLQKAKENRKYNKAAKVPNTDTLCHDAVEGGPRSGPRLSTAEDNIAPEVVSGTEHAQVYLESVPPRESSRNAASHDGTDISLRQTTSQRSVNSARLLDDIASDSSRSTQTPRTRRLSLTSSVRSETPKPPPGRTSPVSPSLICPTVMPEGGIRLVQQTPAQNPKAELMRNGRASPGIGASYVSQDQGVQCDMLPESKARHSIDVTPERFYTYGKVLGNEARMSLDSIQQLATRQKPRAVIPQPRLSKSHENLRGQTTVMRQSPIESTESKGLSKRGSVKTMAAMFETQTTGRQSPSVTEDAAEARNDSKRQTRKRHSKSDSAWTHHVFDPMIESGQENPGGSTARGHPTELHQVFRGILNDGLKGAGLEREVEGGFQDATSYSPSKLLGRAGTGTVDEKALKAVPSLGTMVPCREQPPVAHHLNLARPASSPSPMQEPELYTVMDIVSTTQTPRPRSATVLYTQIRNLQRQLNSKTEEAAQLRRQLEAQKDSDVGTVSEQLRQAKRAVATWKERAETAERRVKVFEKFVEKLKEIRDAIADSNPYEAGNEEDKGSEQQQSHNGSLGIRRAINALHVADGTDDKGNDGKENEAPTAAAKSQKCRQGLSAAQDGTLDSDLASSATGEAHGRQSGCTCLARRMRKSSEQILAVAEELLRMHEDDAASMVE</sequence>
<feature type="compositionally biased region" description="Polar residues" evidence="2">
    <location>
        <begin position="318"/>
        <end position="330"/>
    </location>
</feature>
<feature type="compositionally biased region" description="Basic residues" evidence="2">
    <location>
        <begin position="184"/>
        <end position="193"/>
    </location>
</feature>
<name>A0A0B2WDS6_METAS</name>
<feature type="region of interest" description="Disordered" evidence="2">
    <location>
        <begin position="300"/>
        <end position="378"/>
    </location>
</feature>
<dbReference type="OrthoDB" id="9994905at2759"/>
<dbReference type="EMBL" id="AZHE01000043">
    <property type="protein sequence ID" value="KHN94031.1"/>
    <property type="molecule type" value="Genomic_DNA"/>
</dbReference>
<evidence type="ECO:0000256" key="2">
    <source>
        <dbReference type="SAM" id="MobiDB-lite"/>
    </source>
</evidence>
<feature type="region of interest" description="Disordered" evidence="2">
    <location>
        <begin position="135"/>
        <end position="286"/>
    </location>
</feature>
<feature type="compositionally biased region" description="Basic and acidic residues" evidence="2">
    <location>
        <begin position="135"/>
        <end position="144"/>
    </location>
</feature>
<feature type="compositionally biased region" description="Polar residues" evidence="2">
    <location>
        <begin position="490"/>
        <end position="507"/>
    </location>
</feature>
<evidence type="ECO:0000256" key="3">
    <source>
        <dbReference type="SAM" id="SignalP"/>
    </source>
</evidence>
<feature type="region of interest" description="Disordered" evidence="2">
    <location>
        <begin position="814"/>
        <end position="846"/>
    </location>
</feature>
<dbReference type="RefSeq" id="XP_040675097.1">
    <property type="nucleotide sequence ID" value="XM_040826903.1"/>
</dbReference>
<keyword evidence="3" id="KW-0732">Signal</keyword>
<feature type="region of interest" description="Disordered" evidence="2">
    <location>
        <begin position="779"/>
        <end position="800"/>
    </location>
</feature>
<keyword evidence="5" id="KW-1185">Reference proteome</keyword>
<keyword evidence="1" id="KW-0175">Coiled coil</keyword>
<feature type="compositionally biased region" description="Low complexity" evidence="2">
    <location>
        <begin position="339"/>
        <end position="361"/>
    </location>
</feature>
<dbReference type="Proteomes" id="UP000030816">
    <property type="component" value="Unassembled WGS sequence"/>
</dbReference>
<dbReference type="GeneID" id="63742560"/>